<evidence type="ECO:0000313" key="3">
    <source>
        <dbReference type="Proteomes" id="UP001152622"/>
    </source>
</evidence>
<accession>A0A9Q1EBF8</accession>
<organism evidence="2 3">
    <name type="scientific">Synaphobranchus kaupii</name>
    <name type="common">Kaup's arrowtooth eel</name>
    <dbReference type="NCBI Taxonomy" id="118154"/>
    <lineage>
        <taxon>Eukaryota</taxon>
        <taxon>Metazoa</taxon>
        <taxon>Chordata</taxon>
        <taxon>Craniata</taxon>
        <taxon>Vertebrata</taxon>
        <taxon>Euteleostomi</taxon>
        <taxon>Actinopterygii</taxon>
        <taxon>Neopterygii</taxon>
        <taxon>Teleostei</taxon>
        <taxon>Anguilliformes</taxon>
        <taxon>Synaphobranchidae</taxon>
        <taxon>Synaphobranchus</taxon>
    </lineage>
</organism>
<dbReference type="Proteomes" id="UP001152622">
    <property type="component" value="Chromosome 20"/>
</dbReference>
<keyword evidence="3" id="KW-1185">Reference proteome</keyword>
<reference evidence="2" key="1">
    <citation type="journal article" date="2023" name="Science">
        <title>Genome structures resolve the early diversification of teleost fishes.</title>
        <authorList>
            <person name="Parey E."/>
            <person name="Louis A."/>
            <person name="Montfort J."/>
            <person name="Bouchez O."/>
            <person name="Roques C."/>
            <person name="Iampietro C."/>
            <person name="Lluch J."/>
            <person name="Castinel A."/>
            <person name="Donnadieu C."/>
            <person name="Desvignes T."/>
            <person name="Floi Bucao C."/>
            <person name="Jouanno E."/>
            <person name="Wen M."/>
            <person name="Mejri S."/>
            <person name="Dirks R."/>
            <person name="Jansen H."/>
            <person name="Henkel C."/>
            <person name="Chen W.J."/>
            <person name="Zahm M."/>
            <person name="Cabau C."/>
            <person name="Klopp C."/>
            <person name="Thompson A.W."/>
            <person name="Robinson-Rechavi M."/>
            <person name="Braasch I."/>
            <person name="Lecointre G."/>
            <person name="Bobe J."/>
            <person name="Postlethwait J.H."/>
            <person name="Berthelot C."/>
            <person name="Roest Crollius H."/>
            <person name="Guiguen Y."/>
        </authorList>
    </citation>
    <scope>NUCLEOTIDE SEQUENCE</scope>
    <source>
        <strain evidence="2">WJC10195</strain>
    </source>
</reference>
<feature type="region of interest" description="Disordered" evidence="1">
    <location>
        <begin position="1"/>
        <end position="23"/>
    </location>
</feature>
<feature type="region of interest" description="Disordered" evidence="1">
    <location>
        <begin position="82"/>
        <end position="102"/>
    </location>
</feature>
<evidence type="ECO:0000256" key="1">
    <source>
        <dbReference type="SAM" id="MobiDB-lite"/>
    </source>
</evidence>
<comment type="caution">
    <text evidence="2">The sequence shown here is derived from an EMBL/GenBank/DDBJ whole genome shotgun (WGS) entry which is preliminary data.</text>
</comment>
<evidence type="ECO:0000313" key="2">
    <source>
        <dbReference type="EMBL" id="KAJ8335768.1"/>
    </source>
</evidence>
<gene>
    <name evidence="2" type="ORF">SKAU_G00391100</name>
</gene>
<dbReference type="EMBL" id="JAINUF010000020">
    <property type="protein sequence ID" value="KAJ8335768.1"/>
    <property type="molecule type" value="Genomic_DNA"/>
</dbReference>
<sequence>MKNMFRLNSGKGNERREELHGPLPPSHWKHICSAFSETTAKPNYLPKPTVHKAEGIKPRDGAVSWLSRGELAHLVVRGRGAGCRAERHPPPSGALRRAQRQN</sequence>
<protein>
    <submittedName>
        <fullName evidence="2">Uncharacterized protein</fullName>
    </submittedName>
</protein>
<dbReference type="AlphaFoldDB" id="A0A9Q1EBF8"/>
<proteinExistence type="predicted"/>
<name>A0A9Q1EBF8_SYNKA</name>